<dbReference type="PANTHER" id="PTHR24104">
    <property type="entry name" value="E3 UBIQUITIN-PROTEIN LIGASE NHLRC1-RELATED"/>
    <property type="match status" value="1"/>
</dbReference>
<dbReference type="InterPro" id="IPR001258">
    <property type="entry name" value="NHL_repeat"/>
</dbReference>
<dbReference type="Proteomes" id="UP000515135">
    <property type="component" value="Unplaced"/>
</dbReference>
<dbReference type="GO" id="GO:0043161">
    <property type="term" value="P:proteasome-mediated ubiquitin-dependent protein catabolic process"/>
    <property type="evidence" value="ECO:0007669"/>
    <property type="project" value="TreeGrafter"/>
</dbReference>
<dbReference type="RefSeq" id="XP_019638166.1">
    <property type="nucleotide sequence ID" value="XM_019782607.1"/>
</dbReference>
<dbReference type="Pfam" id="PF01436">
    <property type="entry name" value="NHL"/>
    <property type="match status" value="1"/>
</dbReference>
<evidence type="ECO:0000256" key="1">
    <source>
        <dbReference type="ARBA" id="ARBA00022737"/>
    </source>
</evidence>
<name>A0A6P5A8U4_BRABE</name>
<feature type="region of interest" description="Disordered" evidence="3">
    <location>
        <begin position="1"/>
        <end position="132"/>
    </location>
</feature>
<keyword evidence="4" id="KW-1133">Transmembrane helix</keyword>
<evidence type="ECO:0000256" key="2">
    <source>
        <dbReference type="PROSITE-ProRule" id="PRU00504"/>
    </source>
</evidence>
<feature type="compositionally biased region" description="Low complexity" evidence="3">
    <location>
        <begin position="1"/>
        <end position="21"/>
    </location>
</feature>
<dbReference type="PROSITE" id="PS51125">
    <property type="entry name" value="NHL"/>
    <property type="match status" value="2"/>
</dbReference>
<gene>
    <name evidence="6" type="primary">LOC109480416</name>
</gene>
<organism evidence="5 6">
    <name type="scientific">Branchiostoma belcheri</name>
    <name type="common">Amphioxus</name>
    <dbReference type="NCBI Taxonomy" id="7741"/>
    <lineage>
        <taxon>Eukaryota</taxon>
        <taxon>Metazoa</taxon>
        <taxon>Chordata</taxon>
        <taxon>Cephalochordata</taxon>
        <taxon>Leptocardii</taxon>
        <taxon>Amphioxiformes</taxon>
        <taxon>Branchiostomatidae</taxon>
        <taxon>Branchiostoma</taxon>
    </lineage>
</organism>
<evidence type="ECO:0000256" key="4">
    <source>
        <dbReference type="SAM" id="Phobius"/>
    </source>
</evidence>
<evidence type="ECO:0000313" key="6">
    <source>
        <dbReference type="RefSeq" id="XP_019638166.1"/>
    </source>
</evidence>
<dbReference type="PANTHER" id="PTHR24104:SF50">
    <property type="entry name" value="SMP-30_GLUCONOLACTONASE_LRE-LIKE REGION DOMAIN-CONTAINING PROTEIN"/>
    <property type="match status" value="1"/>
</dbReference>
<dbReference type="GO" id="GO:0061630">
    <property type="term" value="F:ubiquitin protein ligase activity"/>
    <property type="evidence" value="ECO:0007669"/>
    <property type="project" value="TreeGrafter"/>
</dbReference>
<dbReference type="GeneID" id="109480416"/>
<keyword evidence="5" id="KW-1185">Reference proteome</keyword>
<proteinExistence type="predicted"/>
<keyword evidence="4" id="KW-0812">Transmembrane</keyword>
<evidence type="ECO:0000256" key="3">
    <source>
        <dbReference type="SAM" id="MobiDB-lite"/>
    </source>
</evidence>
<dbReference type="AlphaFoldDB" id="A0A6P5A8U4"/>
<feature type="compositionally biased region" description="Low complexity" evidence="3">
    <location>
        <begin position="218"/>
        <end position="229"/>
    </location>
</feature>
<dbReference type="KEGG" id="bbel:109480416"/>
<accession>A0A6P5A8U4</accession>
<dbReference type="InterPro" id="IPR050952">
    <property type="entry name" value="TRIM-NHL_E3_ligases"/>
</dbReference>
<keyword evidence="4" id="KW-0472">Membrane</keyword>
<protein>
    <submittedName>
        <fullName evidence="6">Uncharacterized protein LOC109480416</fullName>
    </submittedName>
</protein>
<dbReference type="Gene3D" id="2.120.10.30">
    <property type="entry name" value="TolB, C-terminal domain"/>
    <property type="match status" value="1"/>
</dbReference>
<reference evidence="6" key="1">
    <citation type="submission" date="2025-08" db="UniProtKB">
        <authorList>
            <consortium name="RefSeq"/>
        </authorList>
    </citation>
    <scope>IDENTIFICATION</scope>
    <source>
        <tissue evidence="6">Gonad</tissue>
    </source>
</reference>
<dbReference type="GO" id="GO:0000209">
    <property type="term" value="P:protein polyubiquitination"/>
    <property type="evidence" value="ECO:0007669"/>
    <property type="project" value="TreeGrafter"/>
</dbReference>
<keyword evidence="1" id="KW-0677">Repeat</keyword>
<dbReference type="SUPFAM" id="SSF101898">
    <property type="entry name" value="NHL repeat"/>
    <property type="match status" value="1"/>
</dbReference>
<evidence type="ECO:0000313" key="5">
    <source>
        <dbReference type="Proteomes" id="UP000515135"/>
    </source>
</evidence>
<sequence length="526" mass="55118">MANNTPSDGPAKPGGAPASRAAPRESTRPAGMQNRSRPPPPINNPTYDADVISDFRFVTLHPPDGTGQQDETGTDPDAQAGGGGDASRQGPRQPRNRDASTGPSAPGPARGHGGSAGDQTNSPNQPPAAAGEGDAIWDQLRHWFQGRGLTIIIIMASVVMVTLAISVPVHVILLHSGSLPQLHHSPVTNKRGTDTGDTAWPAGPRAVTSADVIMVGPARGHGPPAAGPAKVEPAGPTPATGPLSVDTEEVSGGSAHTITFGDESGAGKLRSARGVAVSPDNKIWVADQTKTRLQVYGMAGAFLYQFPQLGAPGLAKKLSDVSIDRDGHLWVLMNGYPASPDSLVQLDREGHSKAKFDLPDNVPRGVHRGMAVGLRINHVYVTWSNGYSGGVQAFQPDGKVVWGVGPQQRMKAPIHVAVDGEGNILVSDFDTHHIYVYDNAGQYVRKLGGPGLRGGYLNRPQGICADSSGHILVVDSSNQRVVVYTGRGRYVRHIAVRARSPTGVAVGPGGQLVVINKNTITVFPRY</sequence>
<dbReference type="InterPro" id="IPR011042">
    <property type="entry name" value="6-blade_b-propeller_TolB-like"/>
</dbReference>
<feature type="repeat" description="NHL" evidence="2">
    <location>
        <begin position="444"/>
        <end position="487"/>
    </location>
</feature>
<feature type="region of interest" description="Disordered" evidence="3">
    <location>
        <begin position="218"/>
        <end position="239"/>
    </location>
</feature>
<feature type="repeat" description="NHL" evidence="2">
    <location>
        <begin position="258"/>
        <end position="299"/>
    </location>
</feature>
<dbReference type="OrthoDB" id="10359804at2759"/>
<feature type="transmembrane region" description="Helical" evidence="4">
    <location>
        <begin position="149"/>
        <end position="173"/>
    </location>
</feature>